<keyword evidence="13" id="KW-1185">Reference proteome</keyword>
<evidence type="ECO:0000313" key="11">
    <source>
        <dbReference type="EMBL" id="MBS4186439.1"/>
    </source>
</evidence>
<evidence type="ECO:0000256" key="9">
    <source>
        <dbReference type="SAM" id="Phobius"/>
    </source>
</evidence>
<name>A0A942T5F2_9BACI</name>
<evidence type="ECO:0000256" key="6">
    <source>
        <dbReference type="ARBA" id="ARBA00022989"/>
    </source>
</evidence>
<evidence type="ECO:0000313" key="13">
    <source>
        <dbReference type="Proteomes" id="UP000677265"/>
    </source>
</evidence>
<keyword evidence="7 9" id="KW-0472">Membrane</keyword>
<proteinExistence type="inferred from homology"/>
<evidence type="ECO:0000256" key="5">
    <source>
        <dbReference type="ARBA" id="ARBA00022692"/>
    </source>
</evidence>
<keyword evidence="4" id="KW-0997">Cell inner membrane</keyword>
<organism evidence="11">
    <name type="scientific">Neobacillus citreus</name>
    <dbReference type="NCBI Taxonomy" id="2833578"/>
    <lineage>
        <taxon>Bacteria</taxon>
        <taxon>Bacillati</taxon>
        <taxon>Bacillota</taxon>
        <taxon>Bacilli</taxon>
        <taxon>Bacillales</taxon>
        <taxon>Bacillaceae</taxon>
        <taxon>Neobacillus</taxon>
    </lineage>
</organism>
<evidence type="ECO:0000256" key="4">
    <source>
        <dbReference type="ARBA" id="ARBA00022519"/>
    </source>
</evidence>
<reference evidence="11" key="1">
    <citation type="submission" date="2021-05" db="EMBL/GenBank/DDBJ databases">
        <title>Novel Bacillus species.</title>
        <authorList>
            <person name="Liu G."/>
        </authorList>
    </citation>
    <scope>NUCLEOTIDE SEQUENCE</scope>
    <source>
        <strain evidence="11 13">FJAT-50051</strain>
    </source>
</reference>
<feature type="transmembrane region" description="Helical" evidence="9">
    <location>
        <begin position="14"/>
        <end position="35"/>
    </location>
</feature>
<dbReference type="GO" id="GO:0005886">
    <property type="term" value="C:plasma membrane"/>
    <property type="evidence" value="ECO:0007669"/>
    <property type="project" value="UniProtKB-SubCell"/>
</dbReference>
<keyword evidence="3" id="KW-1003">Cell membrane</keyword>
<comment type="caution">
    <text evidence="11">The sequence shown here is derived from an EMBL/GenBank/DDBJ whole genome shotgun (WGS) entry which is preliminary data.</text>
</comment>
<dbReference type="EMBL" id="JAGYPE020000005">
    <property type="protein sequence ID" value="MCH6264836.1"/>
    <property type="molecule type" value="Genomic_DNA"/>
</dbReference>
<gene>
    <name evidence="12" type="ORF">KHB02_004755</name>
    <name evidence="11" type="ORF">KHB02_34305</name>
</gene>
<dbReference type="GO" id="GO:0022857">
    <property type="term" value="F:transmembrane transporter activity"/>
    <property type="evidence" value="ECO:0007669"/>
    <property type="project" value="TreeGrafter"/>
</dbReference>
<dbReference type="GO" id="GO:0015740">
    <property type="term" value="P:C4-dicarboxylate transport"/>
    <property type="evidence" value="ECO:0007669"/>
    <property type="project" value="TreeGrafter"/>
</dbReference>
<sequence>MDLFKTLYKFIDRIIRLGGIISGIFVVLMTGMIFYEIVSRAIFNSPTIFATELSIYSLIGSCFIGSGYALRTFSHITVDLVTNAVPLKVKNILDVISNLLGLLFSVIFTFYAILHVQGTYTIGTTSSSLLRVPMYLPEMMLPIGGVLLCLAFILQIIDGFSRKGETHA</sequence>
<keyword evidence="2" id="KW-0813">Transport</keyword>
<protein>
    <submittedName>
        <fullName evidence="11">TRAP transporter small permease</fullName>
    </submittedName>
</protein>
<dbReference type="InterPro" id="IPR055348">
    <property type="entry name" value="DctQ"/>
</dbReference>
<dbReference type="InterPro" id="IPR007387">
    <property type="entry name" value="TRAP_DctQ"/>
</dbReference>
<evidence type="ECO:0000256" key="2">
    <source>
        <dbReference type="ARBA" id="ARBA00022448"/>
    </source>
</evidence>
<feature type="transmembrane region" description="Helical" evidence="9">
    <location>
        <begin position="47"/>
        <end position="70"/>
    </location>
</feature>
<feature type="domain" description="Tripartite ATP-independent periplasmic transporters DctQ component" evidence="10">
    <location>
        <begin position="29"/>
        <end position="160"/>
    </location>
</feature>
<dbReference type="Pfam" id="PF04290">
    <property type="entry name" value="DctQ"/>
    <property type="match status" value="1"/>
</dbReference>
<feature type="transmembrane region" description="Helical" evidence="9">
    <location>
        <begin position="134"/>
        <end position="154"/>
    </location>
</feature>
<evidence type="ECO:0000259" key="10">
    <source>
        <dbReference type="Pfam" id="PF04290"/>
    </source>
</evidence>
<keyword evidence="5 9" id="KW-0812">Transmembrane</keyword>
<dbReference type="PANTHER" id="PTHR35011">
    <property type="entry name" value="2,3-DIKETO-L-GULONATE TRAP TRANSPORTER SMALL PERMEASE PROTEIN YIAM"/>
    <property type="match status" value="1"/>
</dbReference>
<comment type="subcellular location">
    <subcellularLocation>
        <location evidence="1">Cell inner membrane</location>
        <topology evidence="1">Multi-pass membrane protein</topology>
    </subcellularLocation>
</comment>
<dbReference type="Proteomes" id="UP000677265">
    <property type="component" value="Unassembled WGS sequence"/>
</dbReference>
<dbReference type="AlphaFoldDB" id="A0A942T5F2"/>
<evidence type="ECO:0000256" key="3">
    <source>
        <dbReference type="ARBA" id="ARBA00022475"/>
    </source>
</evidence>
<keyword evidence="6 9" id="KW-1133">Transmembrane helix</keyword>
<accession>A0A942T5F2</accession>
<feature type="transmembrane region" description="Helical" evidence="9">
    <location>
        <begin position="91"/>
        <end position="114"/>
    </location>
</feature>
<comment type="similarity">
    <text evidence="8">Belongs to the TRAP transporter small permease family.</text>
</comment>
<dbReference type="PANTHER" id="PTHR35011:SF10">
    <property type="entry name" value="TRAP TRANSPORTER SMALL PERMEASE PROTEIN"/>
    <property type="match status" value="1"/>
</dbReference>
<evidence type="ECO:0000313" key="12">
    <source>
        <dbReference type="EMBL" id="MCH6264836.1"/>
    </source>
</evidence>
<dbReference type="RefSeq" id="WP_213146245.1">
    <property type="nucleotide sequence ID" value="NZ_JAGYPE020000005.1"/>
</dbReference>
<evidence type="ECO:0000256" key="1">
    <source>
        <dbReference type="ARBA" id="ARBA00004429"/>
    </source>
</evidence>
<evidence type="ECO:0000256" key="8">
    <source>
        <dbReference type="ARBA" id="ARBA00038436"/>
    </source>
</evidence>
<evidence type="ECO:0000256" key="7">
    <source>
        <dbReference type="ARBA" id="ARBA00023136"/>
    </source>
</evidence>
<dbReference type="EMBL" id="JAGYPE010000007">
    <property type="protein sequence ID" value="MBS4186439.1"/>
    <property type="molecule type" value="Genomic_DNA"/>
</dbReference>